<dbReference type="EMBL" id="KQ965735">
    <property type="protein sequence ID" value="KXS20378.1"/>
    <property type="molecule type" value="Genomic_DNA"/>
</dbReference>
<accession>A0A139AUI4</accession>
<keyword evidence="2" id="KW-1185">Reference proteome</keyword>
<protein>
    <submittedName>
        <fullName evidence="1">Uncharacterized protein</fullName>
    </submittedName>
</protein>
<gene>
    <name evidence="1" type="ORF">M427DRAFT_374165</name>
</gene>
<evidence type="ECO:0000313" key="1">
    <source>
        <dbReference type="EMBL" id="KXS20378.1"/>
    </source>
</evidence>
<organism evidence="1 2">
    <name type="scientific">Gonapodya prolifera (strain JEL478)</name>
    <name type="common">Monoblepharis prolifera</name>
    <dbReference type="NCBI Taxonomy" id="1344416"/>
    <lineage>
        <taxon>Eukaryota</taxon>
        <taxon>Fungi</taxon>
        <taxon>Fungi incertae sedis</taxon>
        <taxon>Chytridiomycota</taxon>
        <taxon>Chytridiomycota incertae sedis</taxon>
        <taxon>Monoblepharidomycetes</taxon>
        <taxon>Monoblepharidales</taxon>
        <taxon>Gonapodyaceae</taxon>
        <taxon>Gonapodya</taxon>
    </lineage>
</organism>
<name>A0A139AUI4_GONPJ</name>
<dbReference type="AlphaFoldDB" id="A0A139AUI4"/>
<sequence>MTAAAPRTSPAATTALILDAQSRDAGSYPLPTRVSHTCFTTPASTLLAESRSNRTNRLSFHGCTAGLPSSAHAASTSWAVPLAAAVRIARAAAMSGVKPTPLSAFRTAIAVSRAPRSAAVWTARDHVWCVAWLVASSAAMWSVRRDSVPAWSERASGTERKADQNVGLVGGVGRRARMDVGVGWPGCGGSDERAVRRRPLDVKVETQPIAGLSPLFARSTLSSIAPNYSSYGLPHTTIYAPLHLVSNILTVHHPNLNSASTPMSLSLASNLSHSPILLLHNNPKRTSPGDFKKPQDKLGLCAYEQTFGQEPEEICRGRGELRKGGMEGNVNIKEWGWWSERF</sequence>
<proteinExistence type="predicted"/>
<dbReference type="Proteomes" id="UP000070544">
    <property type="component" value="Unassembled WGS sequence"/>
</dbReference>
<reference evidence="1 2" key="1">
    <citation type="journal article" date="2015" name="Genome Biol. Evol.">
        <title>Phylogenomic analyses indicate that early fungi evolved digesting cell walls of algal ancestors of land plants.</title>
        <authorList>
            <person name="Chang Y."/>
            <person name="Wang S."/>
            <person name="Sekimoto S."/>
            <person name="Aerts A.L."/>
            <person name="Choi C."/>
            <person name="Clum A."/>
            <person name="LaButti K.M."/>
            <person name="Lindquist E.A."/>
            <person name="Yee Ngan C."/>
            <person name="Ohm R.A."/>
            <person name="Salamov A.A."/>
            <person name="Grigoriev I.V."/>
            <person name="Spatafora J.W."/>
            <person name="Berbee M.L."/>
        </authorList>
    </citation>
    <scope>NUCLEOTIDE SEQUENCE [LARGE SCALE GENOMIC DNA]</scope>
    <source>
        <strain evidence="1 2">JEL478</strain>
    </source>
</reference>
<evidence type="ECO:0000313" key="2">
    <source>
        <dbReference type="Proteomes" id="UP000070544"/>
    </source>
</evidence>